<comment type="function">
    <text evidence="8">This enzyme is involved in nucleotide metabolism: it produces dUMP, the immediate precursor of thymidine nucleotides and it decreases the intracellular concentration of dUTP so that uracil cannot be incorporated into DNA.</text>
</comment>
<dbReference type="SUPFAM" id="SSF51283">
    <property type="entry name" value="dUTPase-like"/>
    <property type="match status" value="1"/>
</dbReference>
<feature type="domain" description="dUTPase-like" evidence="10">
    <location>
        <begin position="27"/>
        <end position="156"/>
    </location>
</feature>
<keyword evidence="6 8" id="KW-0546">Nucleotide metabolism</keyword>
<dbReference type="InterPro" id="IPR029054">
    <property type="entry name" value="dUTPase-like"/>
</dbReference>
<protein>
    <recommendedName>
        <fullName evidence="8">Deoxyuridine 5'-triphosphate nucleotidohydrolase</fullName>
        <shortName evidence="8">dUTPase</shortName>
        <ecNumber evidence="8">3.6.1.23</ecNumber>
    </recommendedName>
    <alternativeName>
        <fullName evidence="8">dUTP pyrophosphatase</fullName>
    </alternativeName>
</protein>
<evidence type="ECO:0000256" key="2">
    <source>
        <dbReference type="ARBA" id="ARBA00006581"/>
    </source>
</evidence>
<comment type="caution">
    <text evidence="8">Lacks conserved residue(s) required for the propagation of feature annotation.</text>
</comment>
<comment type="cofactor">
    <cofactor evidence="1 8">
        <name>Mg(2+)</name>
        <dbReference type="ChEBI" id="CHEBI:18420"/>
    </cofactor>
</comment>
<evidence type="ECO:0000256" key="4">
    <source>
        <dbReference type="ARBA" id="ARBA00022801"/>
    </source>
</evidence>
<feature type="binding site" evidence="8">
    <location>
        <begin position="93"/>
        <end position="95"/>
    </location>
    <ligand>
        <name>substrate</name>
    </ligand>
</feature>
<evidence type="ECO:0000313" key="11">
    <source>
        <dbReference type="EMBL" id="ROP26665.1"/>
    </source>
</evidence>
<proteinExistence type="inferred from homology"/>
<organism evidence="11 12">
    <name type="scientific">Pseudokineococcus lusitanus</name>
    <dbReference type="NCBI Taxonomy" id="763993"/>
    <lineage>
        <taxon>Bacteria</taxon>
        <taxon>Bacillati</taxon>
        <taxon>Actinomycetota</taxon>
        <taxon>Actinomycetes</taxon>
        <taxon>Kineosporiales</taxon>
        <taxon>Kineosporiaceae</taxon>
        <taxon>Pseudokineococcus</taxon>
    </lineage>
</organism>
<dbReference type="GO" id="GO:0004170">
    <property type="term" value="F:dUTP diphosphatase activity"/>
    <property type="evidence" value="ECO:0007669"/>
    <property type="project" value="UniProtKB-UniRule"/>
</dbReference>
<evidence type="ECO:0000256" key="5">
    <source>
        <dbReference type="ARBA" id="ARBA00022842"/>
    </source>
</evidence>
<dbReference type="PANTHER" id="PTHR11241">
    <property type="entry name" value="DEOXYURIDINE 5'-TRIPHOSPHATE NUCLEOTIDOHYDROLASE"/>
    <property type="match status" value="1"/>
</dbReference>
<comment type="caution">
    <text evidence="11">The sequence shown here is derived from an EMBL/GenBank/DDBJ whole genome shotgun (WGS) entry which is preliminary data.</text>
</comment>
<dbReference type="GO" id="GO:0046081">
    <property type="term" value="P:dUTP catabolic process"/>
    <property type="evidence" value="ECO:0007669"/>
    <property type="project" value="InterPro"/>
</dbReference>
<dbReference type="RefSeq" id="WP_123381357.1">
    <property type="nucleotide sequence ID" value="NZ_RJKN01000011.1"/>
</dbReference>
<dbReference type="Gene3D" id="2.70.40.10">
    <property type="match status" value="1"/>
</dbReference>
<keyword evidence="4 8" id="KW-0378">Hydrolase</keyword>
<feature type="compositionally biased region" description="Polar residues" evidence="9">
    <location>
        <begin position="179"/>
        <end position="189"/>
    </location>
</feature>
<reference evidence="11 12" key="1">
    <citation type="journal article" date="2015" name="Stand. Genomic Sci.">
        <title>Genomic Encyclopedia of Bacterial and Archaeal Type Strains, Phase III: the genomes of soil and plant-associated and newly described type strains.</title>
        <authorList>
            <person name="Whitman W.B."/>
            <person name="Woyke T."/>
            <person name="Klenk H.P."/>
            <person name="Zhou Y."/>
            <person name="Lilburn T.G."/>
            <person name="Beck B.J."/>
            <person name="De Vos P."/>
            <person name="Vandamme P."/>
            <person name="Eisen J.A."/>
            <person name="Garrity G."/>
            <person name="Hugenholtz P."/>
            <person name="Kyrpides N.C."/>
        </authorList>
    </citation>
    <scope>NUCLEOTIDE SEQUENCE [LARGE SCALE GENOMIC DNA]</scope>
    <source>
        <strain evidence="11 12">CECT 7306</strain>
    </source>
</reference>
<evidence type="ECO:0000256" key="9">
    <source>
        <dbReference type="SAM" id="MobiDB-lite"/>
    </source>
</evidence>
<evidence type="ECO:0000256" key="1">
    <source>
        <dbReference type="ARBA" id="ARBA00001946"/>
    </source>
</evidence>
<dbReference type="UniPathway" id="UPA00610">
    <property type="reaction ID" value="UER00666"/>
</dbReference>
<comment type="similarity">
    <text evidence="2 8">Belongs to the dUTPase family.</text>
</comment>
<dbReference type="NCBIfam" id="NF001862">
    <property type="entry name" value="PRK00601.1"/>
    <property type="match status" value="1"/>
</dbReference>
<dbReference type="Pfam" id="PF00692">
    <property type="entry name" value="dUTPase"/>
    <property type="match status" value="1"/>
</dbReference>
<evidence type="ECO:0000256" key="8">
    <source>
        <dbReference type="HAMAP-Rule" id="MF_00116"/>
    </source>
</evidence>
<feature type="binding site" evidence="8">
    <location>
        <begin position="76"/>
        <end position="78"/>
    </location>
    <ligand>
        <name>substrate</name>
    </ligand>
</feature>
<name>A0A3N1G8U6_9ACTN</name>
<keyword evidence="12" id="KW-1185">Reference proteome</keyword>
<dbReference type="AlphaFoldDB" id="A0A3N1G8U6"/>
<dbReference type="InterPro" id="IPR033704">
    <property type="entry name" value="dUTPase_trimeric"/>
</dbReference>
<dbReference type="CDD" id="cd07557">
    <property type="entry name" value="trimeric_dUTPase"/>
    <property type="match status" value="1"/>
</dbReference>
<evidence type="ECO:0000256" key="6">
    <source>
        <dbReference type="ARBA" id="ARBA00023080"/>
    </source>
</evidence>
<feature type="region of interest" description="Disordered" evidence="9">
    <location>
        <begin position="142"/>
        <end position="198"/>
    </location>
</feature>
<keyword evidence="3 8" id="KW-0479">Metal-binding</keyword>
<dbReference type="HAMAP" id="MF_00116">
    <property type="entry name" value="dUTPase_bact"/>
    <property type="match status" value="1"/>
</dbReference>
<sequence length="198" mass="20376">MEAEGAGAPAAPEVVPVRVRRLDPDLPLPRYAVAGDAGADLLARHDVELPPGGRATVPTGLALALPEGYAGFVHPRSGLAARHGVTTLNGPGTVDAGYRGEVMVTLLNTDPEHAFTVRRGDRVAQLVVQRVARAELVVVDELPPSPRGEGGHGSTGGWSPPGDGRATVGPRTTPDGGPLTSTEMSTTGDQRVPGEEQP</sequence>
<dbReference type="FunFam" id="2.70.40.10:FF:000008">
    <property type="entry name" value="Deoxyuridine 5'-triphosphate nucleotidohydrolase"/>
    <property type="match status" value="1"/>
</dbReference>
<comment type="pathway">
    <text evidence="8">Pyrimidine metabolism; dUMP biosynthesis; dUMP from dCTP (dUTP route): step 2/2.</text>
</comment>
<dbReference type="OrthoDB" id="9809956at2"/>
<dbReference type="InterPro" id="IPR036157">
    <property type="entry name" value="dUTPase-like_sf"/>
</dbReference>
<feature type="binding site" evidence="8">
    <location>
        <position position="89"/>
    </location>
    <ligand>
        <name>substrate</name>
    </ligand>
</feature>
<evidence type="ECO:0000259" key="10">
    <source>
        <dbReference type="Pfam" id="PF00692"/>
    </source>
</evidence>
<evidence type="ECO:0000256" key="7">
    <source>
        <dbReference type="ARBA" id="ARBA00047686"/>
    </source>
</evidence>
<dbReference type="InterPro" id="IPR008181">
    <property type="entry name" value="dUTPase"/>
</dbReference>
<gene>
    <name evidence="8" type="primary">dut</name>
    <name evidence="11" type="ORF">EDC03_3302</name>
</gene>
<dbReference type="GO" id="GO:0000287">
    <property type="term" value="F:magnesium ion binding"/>
    <property type="evidence" value="ECO:0007669"/>
    <property type="project" value="UniProtKB-UniRule"/>
</dbReference>
<accession>A0A3N1G8U6</accession>
<dbReference type="NCBIfam" id="TIGR00576">
    <property type="entry name" value="dut"/>
    <property type="match status" value="1"/>
</dbReference>
<dbReference type="FunCoup" id="A0A3N1G8U6">
    <property type="interactions" value="308"/>
</dbReference>
<dbReference type="EC" id="3.6.1.23" evidence="8"/>
<dbReference type="EMBL" id="RJKN01000011">
    <property type="protein sequence ID" value="ROP26665.1"/>
    <property type="molecule type" value="Genomic_DNA"/>
</dbReference>
<dbReference type="InParanoid" id="A0A3N1G8U6"/>
<evidence type="ECO:0000313" key="12">
    <source>
        <dbReference type="Proteomes" id="UP000276232"/>
    </source>
</evidence>
<dbReference type="GO" id="GO:0006226">
    <property type="term" value="P:dUMP biosynthetic process"/>
    <property type="evidence" value="ECO:0007669"/>
    <property type="project" value="UniProtKB-UniRule"/>
</dbReference>
<comment type="catalytic activity">
    <reaction evidence="7 8">
        <text>dUTP + H2O = dUMP + diphosphate + H(+)</text>
        <dbReference type="Rhea" id="RHEA:10248"/>
        <dbReference type="ChEBI" id="CHEBI:15377"/>
        <dbReference type="ChEBI" id="CHEBI:15378"/>
        <dbReference type="ChEBI" id="CHEBI:33019"/>
        <dbReference type="ChEBI" id="CHEBI:61555"/>
        <dbReference type="ChEBI" id="CHEBI:246422"/>
        <dbReference type="EC" id="3.6.1.23"/>
    </reaction>
</comment>
<evidence type="ECO:0000256" key="3">
    <source>
        <dbReference type="ARBA" id="ARBA00022723"/>
    </source>
</evidence>
<dbReference type="PANTHER" id="PTHR11241:SF0">
    <property type="entry name" value="DEOXYURIDINE 5'-TRIPHOSPHATE NUCLEOTIDOHYDROLASE"/>
    <property type="match status" value="1"/>
</dbReference>
<keyword evidence="5 8" id="KW-0460">Magnesium</keyword>
<dbReference type="Proteomes" id="UP000276232">
    <property type="component" value="Unassembled WGS sequence"/>
</dbReference>